<evidence type="ECO:0000259" key="1">
    <source>
        <dbReference type="Pfam" id="PF14524"/>
    </source>
</evidence>
<reference evidence="2" key="1">
    <citation type="submission" date="2020-06" db="EMBL/GenBank/DDBJ databases">
        <title>Whole Genome Sequence of Bradyrhizobium sp. Strain 1S1.</title>
        <authorList>
            <person name="Bromfield E.S.P."/>
            <person name="Cloutier S."/>
        </authorList>
    </citation>
    <scope>NUCLEOTIDE SEQUENCE [LARGE SCALE GENOMIC DNA]</scope>
    <source>
        <strain evidence="2">1S1</strain>
    </source>
</reference>
<gene>
    <name evidence="2" type="ORF">HAP48_007495</name>
</gene>
<comment type="caution">
    <text evidence="2">The sequence shown here is derived from an EMBL/GenBank/DDBJ whole genome shotgun (WGS) entry which is preliminary data.</text>
</comment>
<dbReference type="Gene3D" id="2.70.50.60">
    <property type="entry name" value="abc- transporter (atp binding component) like domain"/>
    <property type="match status" value="1"/>
</dbReference>
<sequence>MIDDKEQASLRVGDARDNDSTEVVWLTDAPGYTNWSAPQVGPDNTVWREFRDENGRYLHAPFTIRIPSDLIASGIVEIEHAAVAGEDVRVEFTTDEAYSLAATLSPSPDGAWGTERLRLPAKLSSSTDSAREQSTTENVDHVVDGDSYGAGEAQITAVRFFSPDDERSEERRTFICGEAAAAEIEWEASSTIDHCRLVLAVYRLDGRCAAQVVSPASTRTAGRHRDRVSLMPIRLGPMEYIVSVGVFRDLHDEHHHGGDPLHVLDRRFRLKVMSPPNRGLETGDFLHDATWLSYS</sequence>
<organism evidence="2">
    <name type="scientific">Bradyrhizobium septentrionale</name>
    <dbReference type="NCBI Taxonomy" id="1404411"/>
    <lineage>
        <taxon>Bacteria</taxon>
        <taxon>Pseudomonadati</taxon>
        <taxon>Pseudomonadota</taxon>
        <taxon>Alphaproteobacteria</taxon>
        <taxon>Hyphomicrobiales</taxon>
        <taxon>Nitrobacteraceae</taxon>
        <taxon>Bradyrhizobium</taxon>
    </lineage>
</organism>
<feature type="domain" description="Wzt C-terminal" evidence="1">
    <location>
        <begin position="146"/>
        <end position="276"/>
    </location>
</feature>
<dbReference type="EMBL" id="JAAOLE020000001">
    <property type="protein sequence ID" value="NVI42917.1"/>
    <property type="molecule type" value="Genomic_DNA"/>
</dbReference>
<evidence type="ECO:0000313" key="2">
    <source>
        <dbReference type="EMBL" id="NVI42917.1"/>
    </source>
</evidence>
<dbReference type="AlphaFoldDB" id="A0A973VVY5"/>
<proteinExistence type="predicted"/>
<dbReference type="InterPro" id="IPR029439">
    <property type="entry name" value="Wzt_C"/>
</dbReference>
<dbReference type="RefSeq" id="WP_166209492.1">
    <property type="nucleotide sequence ID" value="NZ_CP088285.1"/>
</dbReference>
<name>A0A973VVY5_9BRAD</name>
<protein>
    <submittedName>
        <fullName evidence="2">Wzt carbohydrate-binding domain-containing protein</fullName>
    </submittedName>
</protein>
<accession>A0A973VVY5</accession>
<dbReference type="Pfam" id="PF14524">
    <property type="entry name" value="Wzt_C"/>
    <property type="match status" value="1"/>
</dbReference>